<evidence type="ECO:0000256" key="1">
    <source>
        <dbReference type="SAM" id="MobiDB-lite"/>
    </source>
</evidence>
<feature type="region of interest" description="Disordered" evidence="1">
    <location>
        <begin position="356"/>
        <end position="378"/>
    </location>
</feature>
<feature type="region of interest" description="Disordered" evidence="1">
    <location>
        <begin position="33"/>
        <end position="134"/>
    </location>
</feature>
<sequence>MRPHGQPRARPRRVTTALHKLWCPATKQRARLRYSVSNPPRRPSLEASCASSDRSASPSTRYTYRDRLRRSAGLELRTRRLHPRIRGPGTPRLHSKGPVRRSRGSLGSQSSATTQPSRAEDPLRSSSNNSVQRWQLQWRRNGAGILKPRTARPSEPFAISPRANFTFGFPWMRRLQPDLCSLPKQCPLSQVSDSSSERMITMHRKNQSRRATSPHADFGSAFPSVRVSQQSDACSAHKTTDWTYPSSLRLLAHGGFGGSWSRVPCSPRRYPLRVVPSWPCRERNTPLTPSSFASIPRAFICLRFELGVIVELPVLFEELGVRSSVVPASVHTNDGRQGYCQTTYDLRSACKVAQSLSSQPYGPQTTKSDSGSPHPREHRVSEVCRDLEMWTNPQPPAKPSAAVMGRPDEDDSRMLRWACLSYPSPPAAVRWFHEDVCESFNQKPFQPPWLNLVVTFDHLLDQYSLFTGESCMLIHDT</sequence>
<feature type="compositionally biased region" description="Basic residues" evidence="1">
    <location>
        <begin position="93"/>
        <end position="103"/>
    </location>
</feature>
<dbReference type="GeneID" id="92029539"/>
<name>A0ABR1LDV2_9PEZI</name>
<evidence type="ECO:0000313" key="2">
    <source>
        <dbReference type="EMBL" id="KAK7532788.1"/>
    </source>
</evidence>
<feature type="compositionally biased region" description="Polar residues" evidence="1">
    <location>
        <begin position="124"/>
        <end position="134"/>
    </location>
</feature>
<keyword evidence="3" id="KW-1185">Reference proteome</keyword>
<comment type="caution">
    <text evidence="2">The sequence shown here is derived from an EMBL/GenBank/DDBJ whole genome shotgun (WGS) entry which is preliminary data.</text>
</comment>
<proteinExistence type="predicted"/>
<dbReference type="Proteomes" id="UP001360953">
    <property type="component" value="Unassembled WGS sequence"/>
</dbReference>
<dbReference type="RefSeq" id="XP_066652181.1">
    <property type="nucleotide sequence ID" value="XM_066796633.1"/>
</dbReference>
<protein>
    <submittedName>
        <fullName evidence="2">Uncharacterized protein</fullName>
    </submittedName>
</protein>
<accession>A0ABR1LDV2</accession>
<feature type="compositionally biased region" description="Polar residues" evidence="1">
    <location>
        <begin position="356"/>
        <end position="371"/>
    </location>
</feature>
<reference evidence="2 3" key="1">
    <citation type="submission" date="2024-04" db="EMBL/GenBank/DDBJ databases">
        <title>Phyllosticta paracitricarpa is synonymous to the EU quarantine fungus P. citricarpa based on phylogenomic analyses.</title>
        <authorList>
            <consortium name="Lawrence Berkeley National Laboratory"/>
            <person name="Van ingen-buijs V.A."/>
            <person name="Van westerhoven A.C."/>
            <person name="Haridas S."/>
            <person name="Skiadas P."/>
            <person name="Martin F."/>
            <person name="Groenewald J.Z."/>
            <person name="Crous P.W."/>
            <person name="Seidl M.F."/>
        </authorList>
    </citation>
    <scope>NUCLEOTIDE SEQUENCE [LARGE SCALE GENOMIC DNA]</scope>
    <source>
        <strain evidence="2 3">CPC 17464</strain>
    </source>
</reference>
<dbReference type="EMBL" id="JBBPEH010000010">
    <property type="protein sequence ID" value="KAK7532788.1"/>
    <property type="molecule type" value="Genomic_DNA"/>
</dbReference>
<gene>
    <name evidence="2" type="ORF">J3D65DRAFT_51691</name>
</gene>
<evidence type="ECO:0000313" key="3">
    <source>
        <dbReference type="Proteomes" id="UP001360953"/>
    </source>
</evidence>
<organism evidence="2 3">
    <name type="scientific">Phyllosticta citribraziliensis</name>
    <dbReference type="NCBI Taxonomy" id="989973"/>
    <lineage>
        <taxon>Eukaryota</taxon>
        <taxon>Fungi</taxon>
        <taxon>Dikarya</taxon>
        <taxon>Ascomycota</taxon>
        <taxon>Pezizomycotina</taxon>
        <taxon>Dothideomycetes</taxon>
        <taxon>Dothideomycetes incertae sedis</taxon>
        <taxon>Botryosphaeriales</taxon>
        <taxon>Phyllostictaceae</taxon>
        <taxon>Phyllosticta</taxon>
    </lineage>
</organism>
<feature type="compositionally biased region" description="Low complexity" evidence="1">
    <location>
        <begin position="47"/>
        <end position="59"/>
    </location>
</feature>